<dbReference type="InterPro" id="IPR001849">
    <property type="entry name" value="PH_domain"/>
</dbReference>
<dbReference type="Pfam" id="PF02893">
    <property type="entry name" value="GRAM"/>
    <property type="match status" value="1"/>
</dbReference>
<dbReference type="SMART" id="SM00233">
    <property type="entry name" value="PH"/>
    <property type="match status" value="1"/>
</dbReference>
<dbReference type="Proteomes" id="UP001211907">
    <property type="component" value="Unassembled WGS sequence"/>
</dbReference>
<name>A0AAD5T6K2_9FUNG</name>
<evidence type="ECO:0000313" key="4">
    <source>
        <dbReference type="EMBL" id="KAJ3128985.1"/>
    </source>
</evidence>
<dbReference type="InterPro" id="IPR004148">
    <property type="entry name" value="BAR_dom"/>
</dbReference>
<evidence type="ECO:0000256" key="2">
    <source>
        <dbReference type="ARBA" id="ARBA00022833"/>
    </source>
</evidence>
<keyword evidence="5" id="KW-1185">Reference proteome</keyword>
<dbReference type="GO" id="GO:0005096">
    <property type="term" value="F:GTPase activator activity"/>
    <property type="evidence" value="ECO:0007669"/>
    <property type="project" value="InterPro"/>
</dbReference>
<reference evidence="4" key="1">
    <citation type="submission" date="2020-05" db="EMBL/GenBank/DDBJ databases">
        <title>Phylogenomic resolution of chytrid fungi.</title>
        <authorList>
            <person name="Stajich J.E."/>
            <person name="Amses K."/>
            <person name="Simmons R."/>
            <person name="Seto K."/>
            <person name="Myers J."/>
            <person name="Bonds A."/>
            <person name="Quandt C.A."/>
            <person name="Barry K."/>
            <person name="Liu P."/>
            <person name="Grigoriev I."/>
            <person name="Longcore J.E."/>
            <person name="James T.Y."/>
        </authorList>
    </citation>
    <scope>NUCLEOTIDE SEQUENCE</scope>
    <source>
        <strain evidence="4">JEL0513</strain>
    </source>
</reference>
<accession>A0AAD5T6K2</accession>
<feature type="domain" description="PH" evidence="3">
    <location>
        <begin position="269"/>
        <end position="368"/>
    </location>
</feature>
<protein>
    <submittedName>
        <fullName evidence="4">SNF1-interacting protein</fullName>
    </submittedName>
</protein>
<dbReference type="PANTHER" id="PTHR23180">
    <property type="entry name" value="CENTAURIN/ARF"/>
    <property type="match status" value="1"/>
</dbReference>
<dbReference type="InterPro" id="IPR011993">
    <property type="entry name" value="PH-like_dom_sf"/>
</dbReference>
<dbReference type="GO" id="GO:0046872">
    <property type="term" value="F:metal ion binding"/>
    <property type="evidence" value="ECO:0007669"/>
    <property type="project" value="UniProtKB-KW"/>
</dbReference>
<sequence length="568" mass="64543">MNDHSINLVTSFTSHRRLSILVLDSFADALKTECSLNAQMAEDLLENLVYPLQHYLREEIKELRVGDFVLNLKIINSLQEHRKNHDRVTTNYDAALAKYAQLPKNKEASALHEDSFILFEAKKAYIHSNLNYADHVISFKNKMIYFFVQQLMLGMYTHMDYFENNYEVFHGMKPSMDNLKIRIEERKHALPTQEEILSYKNALEEEALSIARPKLDNNPSVSGNIPTLSKIGLNGNSQSQPPGSKFSNTAVGNTPFSLGPSSIPMNQTATEMEGYLFRKSDKKVWTRRYFILKNCSLFYATTYPTGKLRGVVLSTDSLNLINYFTRVDIIEDRRFCFEVYGDKRSIKLQAESEREMYDWMNAIDAAKTAFLKPNSVGLPQVQYPLGWDSGSSSLQPPFYTNNEAQSPALANALAEHPQYVEDGLVAAANQALENSDDEEEDEEVVNYEVEEVGEDVAPDSDKPAAVFLDVDVVYGDKVLESRNKELHKLLKSVPQSDYVIDAFAIFLQRANLIQGKIYVTQNRICFYSNIMGIVSVLVIHLKEITNVSRTRHGLYKCINIETTKAPVE</sequence>
<dbReference type="SUPFAM" id="SSF50729">
    <property type="entry name" value="PH domain-like"/>
    <property type="match status" value="1"/>
</dbReference>
<dbReference type="SUPFAM" id="SSF103657">
    <property type="entry name" value="BAR/IMD domain-like"/>
    <property type="match status" value="1"/>
</dbReference>
<comment type="caution">
    <text evidence="4">The sequence shown here is derived from an EMBL/GenBank/DDBJ whole genome shotgun (WGS) entry which is preliminary data.</text>
</comment>
<evidence type="ECO:0000256" key="1">
    <source>
        <dbReference type="ARBA" id="ARBA00022723"/>
    </source>
</evidence>
<dbReference type="PROSITE" id="PS50003">
    <property type="entry name" value="PH_DOMAIN"/>
    <property type="match status" value="1"/>
</dbReference>
<dbReference type="Pfam" id="PF00169">
    <property type="entry name" value="PH"/>
    <property type="match status" value="1"/>
</dbReference>
<dbReference type="InterPro" id="IPR045258">
    <property type="entry name" value="ACAP1/2/3-like"/>
</dbReference>
<dbReference type="PANTHER" id="PTHR23180:SF160">
    <property type="entry name" value="ADP-RIBOSYLATION FACTOR GTPASE-ACTIVATING PROTEIN EFFECTOR PROTEIN 1"/>
    <property type="match status" value="1"/>
</dbReference>
<dbReference type="InterPro" id="IPR004182">
    <property type="entry name" value="GRAM"/>
</dbReference>
<organism evidence="4 5">
    <name type="scientific">Physocladia obscura</name>
    <dbReference type="NCBI Taxonomy" id="109957"/>
    <lineage>
        <taxon>Eukaryota</taxon>
        <taxon>Fungi</taxon>
        <taxon>Fungi incertae sedis</taxon>
        <taxon>Chytridiomycota</taxon>
        <taxon>Chytridiomycota incertae sedis</taxon>
        <taxon>Chytridiomycetes</taxon>
        <taxon>Chytridiales</taxon>
        <taxon>Chytriomycetaceae</taxon>
        <taxon>Physocladia</taxon>
    </lineage>
</organism>
<keyword evidence="1" id="KW-0479">Metal-binding</keyword>
<keyword evidence="2" id="KW-0862">Zinc</keyword>
<dbReference type="Gene3D" id="2.30.29.30">
    <property type="entry name" value="Pleckstrin-homology domain (PH domain)/Phosphotyrosine-binding domain (PTB)"/>
    <property type="match status" value="2"/>
</dbReference>
<dbReference type="SMART" id="SM00568">
    <property type="entry name" value="GRAM"/>
    <property type="match status" value="1"/>
</dbReference>
<proteinExistence type="predicted"/>
<dbReference type="EMBL" id="JADGJH010000440">
    <property type="protein sequence ID" value="KAJ3128985.1"/>
    <property type="molecule type" value="Genomic_DNA"/>
</dbReference>
<evidence type="ECO:0000259" key="3">
    <source>
        <dbReference type="PROSITE" id="PS50003"/>
    </source>
</evidence>
<evidence type="ECO:0000313" key="5">
    <source>
        <dbReference type="Proteomes" id="UP001211907"/>
    </source>
</evidence>
<gene>
    <name evidence="4" type="primary">SIP3</name>
    <name evidence="4" type="ORF">HK100_008868</name>
</gene>
<dbReference type="GO" id="GO:0005737">
    <property type="term" value="C:cytoplasm"/>
    <property type="evidence" value="ECO:0007669"/>
    <property type="project" value="InterPro"/>
</dbReference>
<dbReference type="Pfam" id="PF16746">
    <property type="entry name" value="BAR_3"/>
    <property type="match status" value="1"/>
</dbReference>
<dbReference type="AlphaFoldDB" id="A0AAD5T6K2"/>
<dbReference type="InterPro" id="IPR027267">
    <property type="entry name" value="AH/BAR_dom_sf"/>
</dbReference>
<dbReference type="Gene3D" id="1.20.1270.60">
    <property type="entry name" value="Arfaptin homology (AH) domain/BAR domain"/>
    <property type="match status" value="1"/>
</dbReference>